<comment type="caution">
    <text evidence="1">The sequence shown here is derived from an EMBL/GenBank/DDBJ whole genome shotgun (WGS) entry which is preliminary data.</text>
</comment>
<dbReference type="Proteomes" id="UP000556201">
    <property type="component" value="Unassembled WGS sequence"/>
</dbReference>
<gene>
    <name evidence="1" type="ORF">HNP47_002991</name>
</gene>
<accession>A0A7W9FWX3</accession>
<proteinExistence type="predicted"/>
<evidence type="ECO:0000313" key="2">
    <source>
        <dbReference type="Proteomes" id="UP000556201"/>
    </source>
</evidence>
<reference evidence="1 2" key="1">
    <citation type="submission" date="2020-08" db="EMBL/GenBank/DDBJ databases">
        <title>Functional genomics of gut bacteria from endangered species of beetles.</title>
        <authorList>
            <person name="Carlos-Shanley C."/>
        </authorList>
    </citation>
    <scope>NUCLEOTIDE SEQUENCE [LARGE SCALE GENOMIC DNA]</scope>
    <source>
        <strain evidence="1 2">S00192</strain>
    </source>
</reference>
<evidence type="ECO:0000313" key="1">
    <source>
        <dbReference type="EMBL" id="MBB5772971.1"/>
    </source>
</evidence>
<dbReference type="EMBL" id="JACHLJ010000004">
    <property type="protein sequence ID" value="MBB5772971.1"/>
    <property type="molecule type" value="Genomic_DNA"/>
</dbReference>
<dbReference type="RefSeq" id="WP_184280150.1">
    <property type="nucleotide sequence ID" value="NZ_JACHLJ010000004.1"/>
</dbReference>
<dbReference type="AlphaFoldDB" id="A0A7W9FWX3"/>
<protein>
    <submittedName>
        <fullName evidence="1">Uncharacterized protein</fullName>
    </submittedName>
</protein>
<organism evidence="1 2">
    <name type="scientific">Brevundimonas vesicularis</name>
    <name type="common">Pseudomonas vesicularis</name>
    <dbReference type="NCBI Taxonomy" id="41276"/>
    <lineage>
        <taxon>Bacteria</taxon>
        <taxon>Pseudomonadati</taxon>
        <taxon>Pseudomonadota</taxon>
        <taxon>Alphaproteobacteria</taxon>
        <taxon>Caulobacterales</taxon>
        <taxon>Caulobacteraceae</taxon>
        <taxon>Brevundimonas</taxon>
    </lineage>
</organism>
<sequence length="216" mass="23633">MLVVVGTLACVLGSCRESPAQMAFGSFTFEAARRADILTASAGEQTAVIEFCNLSLGEAALTYGCRQKDPALGDSVRGFRVLMMERMRWTSPPFGERPEGVFSPQARPLIASRVDEMLDPSGIPKSPNWYAFSRLKAGGGEDDPIVTTDRQWPLIVCQAGAASRICRIAFLVEGVFVEASWEHHGVVDQAELWRISTGIDTKLRTFIKPSADHLNK</sequence>
<name>A0A7W9FWX3_BREVE</name>